<dbReference type="OrthoDB" id="5070435at2759"/>
<feature type="compositionally biased region" description="Acidic residues" evidence="1">
    <location>
        <begin position="812"/>
        <end position="823"/>
    </location>
</feature>
<sequence length="823" mass="91150">MNWTEGSLARHSRRKGWDKDAARQKEYFAKARGRKQEAASGKNTPRVPFVPDYIPREPPAGNSSSSSTHRKKDKSPRKRLIQNQNDTNERAIPSSGHSQPGQRTSGSLLDPTTWTNQHRTDVDIDAKRRKLLQETDWSRIRLQKPLGPIYPQQRAPVAHLTSRGNHHLPGNQANTLLQIPGLDSRLNERPPTHRPRNSMQIRIGDQDLRWSTESNSVRSSVSRRGPPGELGAWHSTPPRSIISRSPFESRPSVSRLSEPSEHPGTDSRPQPPSSDLAAAIGRSLEGRRKRQPNALHDRSIVVTSSPLVMHHPRPTRDGHPFDIYSLEVQDNDSVAARVGSTGPSSSHPLSDDIQWNAWLNETPELETRGSSSVYNEPGSFPRNTRAWGDSDDRSQTHDTIYHGVARRGYSRKSDELSQLSSSRQSFQLSSDVPSENTHATMVELETPKQTRCSRVEEEAWAAFVRGPNQSHELGKSYSTPGRKPIPTIRENQRKASNTQDLMELLVVKEGRQETGHEHRETTLQEDEDEIWKKFIFDDYAEINRRAREEIHEKTKCDLGLKKAIPPSYVLEPASGVKNDQMRKTPTAVAESSSTPCLDLNWNILEPSRSAVEPSPAPKTGMGPPMSQSPNTTVEPNPAPKLDLDTSMLELFEAYELDLSLQIPEFPDSTVELPSAPKPDLSLQTAEVSTDVIEPLAAPGEGQPGACKTHIATEEPSEILSCTDEGMQAPSDAAAETNVVDADSAAAQPGSPQPVQSEFKFHHPSLFVGRLASNGPANMPCAPSTAASKMGRRPRARGSREQGRPDFRTMPDYDGDPIEECCEG</sequence>
<feature type="region of interest" description="Disordered" evidence="1">
    <location>
        <begin position="182"/>
        <end position="318"/>
    </location>
</feature>
<organism evidence="2 3">
    <name type="scientific">Fusarium solani</name>
    <name type="common">Filamentous fungus</name>
    <dbReference type="NCBI Taxonomy" id="169388"/>
    <lineage>
        <taxon>Eukaryota</taxon>
        <taxon>Fungi</taxon>
        <taxon>Dikarya</taxon>
        <taxon>Ascomycota</taxon>
        <taxon>Pezizomycotina</taxon>
        <taxon>Sordariomycetes</taxon>
        <taxon>Hypocreomycetidae</taxon>
        <taxon>Hypocreales</taxon>
        <taxon>Nectriaceae</taxon>
        <taxon>Fusarium</taxon>
        <taxon>Fusarium solani species complex</taxon>
    </lineage>
</organism>
<dbReference type="EMBL" id="JAGTJS010000006">
    <property type="protein sequence ID" value="KAH7266099.1"/>
    <property type="molecule type" value="Genomic_DNA"/>
</dbReference>
<feature type="compositionally biased region" description="Basic and acidic residues" evidence="1">
    <location>
        <begin position="15"/>
        <end position="37"/>
    </location>
</feature>
<feature type="compositionally biased region" description="Low complexity" evidence="1">
    <location>
        <begin position="235"/>
        <end position="252"/>
    </location>
</feature>
<feature type="compositionally biased region" description="Low complexity" evidence="1">
    <location>
        <begin position="211"/>
        <end position="224"/>
    </location>
</feature>
<reference evidence="2" key="1">
    <citation type="journal article" date="2021" name="Nat. Commun.">
        <title>Genetic determinants of endophytism in the Arabidopsis root mycobiome.</title>
        <authorList>
            <person name="Mesny F."/>
            <person name="Miyauchi S."/>
            <person name="Thiergart T."/>
            <person name="Pickel B."/>
            <person name="Atanasova L."/>
            <person name="Karlsson M."/>
            <person name="Huettel B."/>
            <person name="Barry K.W."/>
            <person name="Haridas S."/>
            <person name="Chen C."/>
            <person name="Bauer D."/>
            <person name="Andreopoulos W."/>
            <person name="Pangilinan J."/>
            <person name="LaButti K."/>
            <person name="Riley R."/>
            <person name="Lipzen A."/>
            <person name="Clum A."/>
            <person name="Drula E."/>
            <person name="Henrissat B."/>
            <person name="Kohler A."/>
            <person name="Grigoriev I.V."/>
            <person name="Martin F.M."/>
            <person name="Hacquard S."/>
        </authorList>
    </citation>
    <scope>NUCLEOTIDE SEQUENCE</scope>
    <source>
        <strain evidence="2">FSSC 5 MPI-SDFR-AT-0091</strain>
    </source>
</reference>
<evidence type="ECO:0000313" key="2">
    <source>
        <dbReference type="EMBL" id="KAH7266099.1"/>
    </source>
</evidence>
<feature type="region of interest" description="Disordered" evidence="1">
    <location>
        <begin position="776"/>
        <end position="823"/>
    </location>
</feature>
<name>A0A9P9KPY3_FUSSL</name>
<dbReference type="AlphaFoldDB" id="A0A9P9KPY3"/>
<feature type="compositionally biased region" description="Basic residues" evidence="1">
    <location>
        <begin position="68"/>
        <end position="80"/>
    </location>
</feature>
<keyword evidence="3" id="KW-1185">Reference proteome</keyword>
<feature type="region of interest" description="Disordered" evidence="1">
    <location>
        <begin position="727"/>
        <end position="757"/>
    </location>
</feature>
<gene>
    <name evidence="2" type="ORF">B0J15DRAFT_580069</name>
</gene>
<accession>A0A9P9KPY3</accession>
<proteinExistence type="predicted"/>
<protein>
    <submittedName>
        <fullName evidence="2">Uncharacterized protein</fullName>
    </submittedName>
</protein>
<feature type="region of interest" description="Disordered" evidence="1">
    <location>
        <begin position="1"/>
        <end position="114"/>
    </location>
</feature>
<evidence type="ECO:0000313" key="3">
    <source>
        <dbReference type="Proteomes" id="UP000736672"/>
    </source>
</evidence>
<feature type="compositionally biased region" description="Low complexity" evidence="1">
    <location>
        <begin position="416"/>
        <end position="430"/>
    </location>
</feature>
<dbReference type="Proteomes" id="UP000736672">
    <property type="component" value="Unassembled WGS sequence"/>
</dbReference>
<feature type="region of interest" description="Disordered" evidence="1">
    <location>
        <begin position="608"/>
        <end position="636"/>
    </location>
</feature>
<comment type="caution">
    <text evidence="2">The sequence shown here is derived from an EMBL/GenBank/DDBJ whole genome shotgun (WGS) entry which is preliminary data.</text>
</comment>
<feature type="compositionally biased region" description="Basic and acidic residues" evidence="1">
    <location>
        <begin position="797"/>
        <end position="810"/>
    </location>
</feature>
<evidence type="ECO:0000256" key="1">
    <source>
        <dbReference type="SAM" id="MobiDB-lite"/>
    </source>
</evidence>
<feature type="compositionally biased region" description="Polar residues" evidence="1">
    <location>
        <begin position="625"/>
        <end position="634"/>
    </location>
</feature>
<feature type="region of interest" description="Disordered" evidence="1">
    <location>
        <begin position="408"/>
        <end position="434"/>
    </location>
</feature>
<feature type="compositionally biased region" description="Polar residues" evidence="1">
    <location>
        <begin position="95"/>
        <end position="114"/>
    </location>
</feature>